<gene>
    <name evidence="10" type="ordered locus">Solca_3267</name>
</gene>
<dbReference type="Proteomes" id="UP000007590">
    <property type="component" value="Chromosome"/>
</dbReference>
<dbReference type="GO" id="GO:0009279">
    <property type="term" value="C:cell outer membrane"/>
    <property type="evidence" value="ECO:0007669"/>
    <property type="project" value="UniProtKB-SubCell"/>
</dbReference>
<dbReference type="HOGENOM" id="CLU_004317_1_1_10"/>
<dbReference type="InterPro" id="IPR039426">
    <property type="entry name" value="TonB-dep_rcpt-like"/>
</dbReference>
<dbReference type="InterPro" id="IPR012910">
    <property type="entry name" value="Plug_dom"/>
</dbReference>
<evidence type="ECO:0000259" key="9">
    <source>
        <dbReference type="Pfam" id="PF07715"/>
    </source>
</evidence>
<protein>
    <submittedName>
        <fullName evidence="10">TonB-linked outer membrane protein, SusC/RagA family</fullName>
    </submittedName>
</protein>
<dbReference type="InterPro" id="IPR037066">
    <property type="entry name" value="Plug_dom_sf"/>
</dbReference>
<dbReference type="SUPFAM" id="SSF49464">
    <property type="entry name" value="Carboxypeptidase regulatory domain-like"/>
    <property type="match status" value="1"/>
</dbReference>
<dbReference type="NCBIfam" id="TIGR04057">
    <property type="entry name" value="SusC_RagA_signa"/>
    <property type="match status" value="1"/>
</dbReference>
<evidence type="ECO:0000256" key="3">
    <source>
        <dbReference type="ARBA" id="ARBA00022452"/>
    </source>
</evidence>
<keyword evidence="5 7" id="KW-0472">Membrane</keyword>
<evidence type="ECO:0000256" key="2">
    <source>
        <dbReference type="ARBA" id="ARBA00022448"/>
    </source>
</evidence>
<dbReference type="Gene3D" id="2.170.130.10">
    <property type="entry name" value="TonB-dependent receptor, plug domain"/>
    <property type="match status" value="1"/>
</dbReference>
<reference evidence="10" key="1">
    <citation type="submission" date="2012-02" db="EMBL/GenBank/DDBJ databases">
        <title>The complete genome of Solitalea canadensis DSM 3403.</title>
        <authorList>
            <consortium name="US DOE Joint Genome Institute (JGI-PGF)"/>
            <person name="Lucas S."/>
            <person name="Copeland A."/>
            <person name="Lapidus A."/>
            <person name="Glavina del Rio T."/>
            <person name="Dalin E."/>
            <person name="Tice H."/>
            <person name="Bruce D."/>
            <person name="Goodwin L."/>
            <person name="Pitluck S."/>
            <person name="Peters L."/>
            <person name="Ovchinnikova G."/>
            <person name="Lu M."/>
            <person name="Kyrpides N."/>
            <person name="Mavromatis K."/>
            <person name="Ivanova N."/>
            <person name="Brettin T."/>
            <person name="Detter J.C."/>
            <person name="Han C."/>
            <person name="Larimer F."/>
            <person name="Land M."/>
            <person name="Hauser L."/>
            <person name="Markowitz V."/>
            <person name="Cheng J.-F."/>
            <person name="Hugenholtz P."/>
            <person name="Woyke T."/>
            <person name="Wu D."/>
            <person name="Spring S."/>
            <person name="Schroeder M."/>
            <person name="Kopitz M."/>
            <person name="Brambilla E."/>
            <person name="Klenk H.-P."/>
            <person name="Eisen J.A."/>
        </authorList>
    </citation>
    <scope>NUCLEOTIDE SEQUENCE</scope>
    <source>
        <strain evidence="10">DSM 3403</strain>
    </source>
</reference>
<dbReference type="EMBL" id="CP003349">
    <property type="protein sequence ID" value="AFD08277.1"/>
    <property type="molecule type" value="Genomic_DNA"/>
</dbReference>
<keyword evidence="6 7" id="KW-0998">Cell outer membrane</keyword>
<dbReference type="OrthoDB" id="9768177at2"/>
<comment type="subcellular location">
    <subcellularLocation>
        <location evidence="1 7">Cell outer membrane</location>
        <topology evidence="1 7">Multi-pass membrane protein</topology>
    </subcellularLocation>
</comment>
<feature type="signal peptide" evidence="8">
    <location>
        <begin position="1"/>
        <end position="24"/>
    </location>
</feature>
<evidence type="ECO:0000256" key="5">
    <source>
        <dbReference type="ARBA" id="ARBA00023136"/>
    </source>
</evidence>
<dbReference type="PROSITE" id="PS52016">
    <property type="entry name" value="TONB_DEPENDENT_REC_3"/>
    <property type="match status" value="1"/>
</dbReference>
<keyword evidence="11" id="KW-1185">Reference proteome</keyword>
<evidence type="ECO:0000256" key="8">
    <source>
        <dbReference type="SAM" id="SignalP"/>
    </source>
</evidence>
<dbReference type="RefSeq" id="WP_014681500.1">
    <property type="nucleotide sequence ID" value="NC_017770.1"/>
</dbReference>
<accession>H8KWU8</accession>
<dbReference type="Gene3D" id="3.55.50.30">
    <property type="match status" value="1"/>
</dbReference>
<dbReference type="NCBIfam" id="TIGR04056">
    <property type="entry name" value="OMP_RagA_SusC"/>
    <property type="match status" value="1"/>
</dbReference>
<dbReference type="SUPFAM" id="SSF56935">
    <property type="entry name" value="Porins"/>
    <property type="match status" value="1"/>
</dbReference>
<keyword evidence="2 7" id="KW-0813">Transport</keyword>
<dbReference type="AlphaFoldDB" id="H8KWU8"/>
<organism evidence="10 11">
    <name type="scientific">Solitalea canadensis (strain ATCC 29591 / DSM 3403 / JCM 21819 / LMG 8368 / NBRC 15130 / NCIMB 12057 / USAM 9D)</name>
    <name type="common">Flexibacter canadensis</name>
    <dbReference type="NCBI Taxonomy" id="929556"/>
    <lineage>
        <taxon>Bacteria</taxon>
        <taxon>Pseudomonadati</taxon>
        <taxon>Bacteroidota</taxon>
        <taxon>Sphingobacteriia</taxon>
        <taxon>Sphingobacteriales</taxon>
        <taxon>Sphingobacteriaceae</taxon>
        <taxon>Solitalea</taxon>
    </lineage>
</organism>
<evidence type="ECO:0000313" key="10">
    <source>
        <dbReference type="EMBL" id="AFD08277.1"/>
    </source>
</evidence>
<proteinExistence type="inferred from homology"/>
<evidence type="ECO:0000256" key="1">
    <source>
        <dbReference type="ARBA" id="ARBA00004571"/>
    </source>
</evidence>
<keyword evidence="8" id="KW-0732">Signal</keyword>
<dbReference type="Gene3D" id="2.60.40.1120">
    <property type="entry name" value="Carboxypeptidase-like, regulatory domain"/>
    <property type="match status" value="1"/>
</dbReference>
<feature type="domain" description="TonB-dependent receptor plug" evidence="9">
    <location>
        <begin position="234"/>
        <end position="348"/>
    </location>
</feature>
<dbReference type="Gene3D" id="2.40.170.20">
    <property type="entry name" value="TonB-dependent receptor, beta-barrel domain"/>
    <property type="match status" value="1"/>
</dbReference>
<keyword evidence="4 7" id="KW-0812">Transmembrane</keyword>
<evidence type="ECO:0000256" key="7">
    <source>
        <dbReference type="PROSITE-ProRule" id="PRU01360"/>
    </source>
</evidence>
<dbReference type="eggNOG" id="COG1629">
    <property type="taxonomic scope" value="Bacteria"/>
</dbReference>
<dbReference type="InterPro" id="IPR008969">
    <property type="entry name" value="CarboxyPept-like_regulatory"/>
</dbReference>
<dbReference type="Pfam" id="PF07715">
    <property type="entry name" value="Plug"/>
    <property type="match status" value="1"/>
</dbReference>
<keyword evidence="3 7" id="KW-1134">Transmembrane beta strand</keyword>
<sequence>MKRKLPKLSLVLASLSLVWEPGLAQDAMSKSFTSKGVSETASTQVQREPLQTVFKELENYFKVNIIFEDNSIKGQFTFVEMNDLKQLTIDEALAQIVKPLNLVYKKIDDKNFIIKQKGKKVEVFSELSIKSEIVSDSTHLQVKGRILDASTSEPLPGVTIQLKGSSKGAMTDTNGDYAINIPSERSILVFSFLGFKSKEVTVGQSSTINLALEMDSHVLNEVQVVEVGYGTQKKEAVAGSVATISNKQVQQMPSINLSTALTGNTPGLIVRQRNGTPDSKNETSTVLIRTTSASGYPLIVVDGIPRTSATSSNQVGLDNIDPSDVESVTVLKDIASTAVYGARGANGVILITTKRGKESPTKFNFSTAATFSKPTMYPKFVNGYMQALLENERATNSGSAVPYSDADLEIIKNNSNPDRYGQTNWAEQGLKEFSNGQNYNLNVSGGTDKVKYYLAGGLNQQKSILKIDNDFKRYTFISNLDAKIAKNLNVSADINYRSENSNAPYAGYTSLYSSLFNQSPLQPVTFSNGLPAAFLTSASNPIYQAQNGGYRLAENNYFTGRFKAKLIIPFVKGLSAEGLASIDRSNLFGKDFSTPYKLYRADANGNYNPVTGVDSKGNDLKPTLNESITKANYITMNFSLNYARAFGKHNLGGLFLYESTETKTDAMSAGRTNIFSNNSDQLFAGDASITNNGTASESGRVGYVGRLNYSYSGKYYLEGSFRYEASTNFPIDHRWGFFPSVSGAWRISEEGFIKNKLSFLNDLKLRASYGMAGDENGAGFASYLAAYSVSSNATNSNTGANGYIWNNSYTSSVYAGISSINPNFTWAKVRSYNLGLDFDLWKGMLSGVVDVYHKEAYDLLTPMFSTSATAPLSFGATAPKQNEGKNHTNGIELTLTHRNQVNKSLSYYVSGNISKAKTIIDFSGEALGLPEWDVNRYNGLGPNIDRFYKSLGLFQSQAEIDVWTLDQDGQKNKTIKPGDVKYADLNGDGVLDSKDVYVVDNTYIPIVNYGINLGLSYKRLSLDMAFVGIADYTNNNLKQTWANFDERQLDRWSVDNPNASWPRLSNSSNNSLKSDFYGMDGSYLRLRSAQLTYSVPAKFISRLGIDAFSVYVQGGNLLTFSKVKFMDPETIATSYYGPQKTFAMGLNLKF</sequence>
<dbReference type="InterPro" id="IPR036942">
    <property type="entry name" value="Beta-barrel_TonB_sf"/>
</dbReference>
<dbReference type="KEGG" id="scn:Solca_3267"/>
<evidence type="ECO:0000256" key="6">
    <source>
        <dbReference type="ARBA" id="ARBA00023237"/>
    </source>
</evidence>
<name>H8KWU8_SOLCM</name>
<evidence type="ECO:0000313" key="11">
    <source>
        <dbReference type="Proteomes" id="UP000007590"/>
    </source>
</evidence>
<dbReference type="InterPro" id="IPR023996">
    <property type="entry name" value="TonB-dep_OMP_SusC/RagA"/>
</dbReference>
<evidence type="ECO:0000256" key="4">
    <source>
        <dbReference type="ARBA" id="ARBA00022692"/>
    </source>
</evidence>
<dbReference type="Pfam" id="PF13715">
    <property type="entry name" value="CarbopepD_reg_2"/>
    <property type="match status" value="1"/>
</dbReference>
<dbReference type="STRING" id="929556.Solca_3267"/>
<feature type="chain" id="PRO_5003613977" evidence="8">
    <location>
        <begin position="25"/>
        <end position="1150"/>
    </location>
</feature>
<comment type="similarity">
    <text evidence="7">Belongs to the TonB-dependent receptor family.</text>
</comment>
<dbReference type="InterPro" id="IPR023997">
    <property type="entry name" value="TonB-dep_OMP_SusC/RagA_CS"/>
</dbReference>